<protein>
    <recommendedName>
        <fullName evidence="8">Bifunctional chorismate mutase/prephenate dehydratase</fullName>
        <ecNumber evidence="7">4.2.1.51</ecNumber>
        <ecNumber evidence="6">5.4.99.5</ecNumber>
    </recommendedName>
    <alternativeName>
        <fullName evidence="17">Chorismate mutase-prephenate dehydratase</fullName>
    </alternativeName>
    <alternativeName>
        <fullName evidence="16">p-protein</fullName>
    </alternativeName>
</protein>
<evidence type="ECO:0000256" key="13">
    <source>
        <dbReference type="ARBA" id="ARBA00023235"/>
    </source>
</evidence>
<evidence type="ECO:0000256" key="19">
    <source>
        <dbReference type="PIRSR" id="PIRSR001500-2"/>
    </source>
</evidence>
<dbReference type="GO" id="GO:0046417">
    <property type="term" value="P:chorismate metabolic process"/>
    <property type="evidence" value="ECO:0007669"/>
    <property type="project" value="InterPro"/>
</dbReference>
<keyword evidence="9" id="KW-0963">Cytoplasm</keyword>
<evidence type="ECO:0000256" key="2">
    <source>
        <dbReference type="ARBA" id="ARBA00002364"/>
    </source>
</evidence>
<keyword evidence="12" id="KW-0584">Phenylalanine biosynthesis</keyword>
<keyword evidence="10" id="KW-0028">Amino-acid biosynthesis</keyword>
<evidence type="ECO:0000256" key="7">
    <source>
        <dbReference type="ARBA" id="ARBA00013147"/>
    </source>
</evidence>
<evidence type="ECO:0000259" key="22">
    <source>
        <dbReference type="PROSITE" id="PS51671"/>
    </source>
</evidence>
<dbReference type="InterPro" id="IPR036979">
    <property type="entry name" value="CM_dom_sf"/>
</dbReference>
<evidence type="ECO:0000256" key="17">
    <source>
        <dbReference type="ARBA" id="ARBA00031520"/>
    </source>
</evidence>
<dbReference type="InterPro" id="IPR010957">
    <property type="entry name" value="G/b/e-P-prot_chorismate_mutase"/>
</dbReference>
<dbReference type="GO" id="GO:0004664">
    <property type="term" value="F:prephenate dehydratase activity"/>
    <property type="evidence" value="ECO:0007669"/>
    <property type="project" value="UniProtKB-EC"/>
</dbReference>
<dbReference type="Gene3D" id="1.20.59.10">
    <property type="entry name" value="Chorismate mutase"/>
    <property type="match status" value="1"/>
</dbReference>
<evidence type="ECO:0000256" key="6">
    <source>
        <dbReference type="ARBA" id="ARBA00012404"/>
    </source>
</evidence>
<dbReference type="EMBL" id="JRYO01000093">
    <property type="protein sequence ID" value="KHE92758.1"/>
    <property type="molecule type" value="Genomic_DNA"/>
</dbReference>
<gene>
    <name evidence="23" type="ORF">SCABRO_01486</name>
</gene>
<dbReference type="InterPro" id="IPR045865">
    <property type="entry name" value="ACT-like_dom_sf"/>
</dbReference>
<comment type="caution">
    <text evidence="23">The sequence shown here is derived from an EMBL/GenBank/DDBJ whole genome shotgun (WGS) entry which is preliminary data.</text>
</comment>
<feature type="site" description="Essential for prephenate dehydratase activity" evidence="19">
    <location>
        <position position="254"/>
    </location>
</feature>
<dbReference type="Proteomes" id="UP000030652">
    <property type="component" value="Unassembled WGS sequence"/>
</dbReference>
<dbReference type="EC" id="4.2.1.51" evidence="7"/>
<dbReference type="Gene3D" id="3.30.70.260">
    <property type="match status" value="1"/>
</dbReference>
<dbReference type="SMART" id="SM00830">
    <property type="entry name" value="CM_2"/>
    <property type="match status" value="1"/>
</dbReference>
<dbReference type="FunFam" id="3.40.190.10:FF:000029">
    <property type="entry name" value="Chorismate mutase/Prephenate dehydratase"/>
    <property type="match status" value="1"/>
</dbReference>
<keyword evidence="11" id="KW-0057">Aromatic amino acid biosynthesis</keyword>
<name>A0A0B0ENV0_9BACT</name>
<keyword evidence="15" id="KW-0511">Multifunctional enzyme</keyword>
<comment type="subcellular location">
    <subcellularLocation>
        <location evidence="3">Cytoplasm</location>
    </subcellularLocation>
</comment>
<dbReference type="SUPFAM" id="SSF55021">
    <property type="entry name" value="ACT-like"/>
    <property type="match status" value="1"/>
</dbReference>
<dbReference type="NCBIfam" id="NF008865">
    <property type="entry name" value="PRK11898.1"/>
    <property type="match status" value="1"/>
</dbReference>
<evidence type="ECO:0000256" key="9">
    <source>
        <dbReference type="ARBA" id="ARBA00022490"/>
    </source>
</evidence>
<evidence type="ECO:0000256" key="10">
    <source>
        <dbReference type="ARBA" id="ARBA00022605"/>
    </source>
</evidence>
<dbReference type="InterPro" id="IPR001086">
    <property type="entry name" value="Preph_deHydtase"/>
</dbReference>
<evidence type="ECO:0000313" key="23">
    <source>
        <dbReference type="EMBL" id="KHE92758.1"/>
    </source>
</evidence>
<dbReference type="GO" id="GO:0005737">
    <property type="term" value="C:cytoplasm"/>
    <property type="evidence" value="ECO:0007669"/>
    <property type="project" value="UniProtKB-SubCell"/>
</dbReference>
<evidence type="ECO:0000256" key="11">
    <source>
        <dbReference type="ARBA" id="ARBA00023141"/>
    </source>
</evidence>
<evidence type="ECO:0000256" key="14">
    <source>
        <dbReference type="ARBA" id="ARBA00023239"/>
    </source>
</evidence>
<evidence type="ECO:0000259" key="21">
    <source>
        <dbReference type="PROSITE" id="PS51171"/>
    </source>
</evidence>
<dbReference type="InterPro" id="IPR036263">
    <property type="entry name" value="Chorismate_II_sf"/>
</dbReference>
<evidence type="ECO:0000256" key="3">
    <source>
        <dbReference type="ARBA" id="ARBA00004496"/>
    </source>
</evidence>
<dbReference type="PROSITE" id="PS51171">
    <property type="entry name" value="PREPHENATE_DEHYDR_3"/>
    <property type="match status" value="1"/>
</dbReference>
<comment type="pathway">
    <text evidence="5">Metabolic intermediate biosynthesis; prephenate biosynthesis; prephenate from chorismate: step 1/1.</text>
</comment>
<dbReference type="NCBIfam" id="TIGR01807">
    <property type="entry name" value="CM_P2"/>
    <property type="match status" value="1"/>
</dbReference>
<organism evidence="23 24">
    <name type="scientific">Candidatus Scalindua brodae</name>
    <dbReference type="NCBI Taxonomy" id="237368"/>
    <lineage>
        <taxon>Bacteria</taxon>
        <taxon>Pseudomonadati</taxon>
        <taxon>Planctomycetota</taxon>
        <taxon>Candidatus Brocadiia</taxon>
        <taxon>Candidatus Brocadiales</taxon>
        <taxon>Candidatus Scalinduaceae</taxon>
        <taxon>Candidatus Scalindua</taxon>
    </lineage>
</organism>
<dbReference type="FunFam" id="3.30.70.260:FF:000012">
    <property type="entry name" value="Prephenate dehydratase"/>
    <property type="match status" value="1"/>
</dbReference>
<keyword evidence="14" id="KW-0456">Lyase</keyword>
<evidence type="ECO:0000256" key="1">
    <source>
        <dbReference type="ARBA" id="ARBA00000824"/>
    </source>
</evidence>
<evidence type="ECO:0000256" key="4">
    <source>
        <dbReference type="ARBA" id="ARBA00004741"/>
    </source>
</evidence>
<evidence type="ECO:0000256" key="16">
    <source>
        <dbReference type="ARBA" id="ARBA00031175"/>
    </source>
</evidence>
<dbReference type="PANTHER" id="PTHR21022">
    <property type="entry name" value="PREPHENATE DEHYDRATASE P PROTEIN"/>
    <property type="match status" value="1"/>
</dbReference>
<dbReference type="InterPro" id="IPR008242">
    <property type="entry name" value="Chor_mutase/pphenate_deHydtase"/>
</dbReference>
<dbReference type="PIRSF" id="PIRSF001500">
    <property type="entry name" value="Chor_mut_pdt_Ppr"/>
    <property type="match status" value="1"/>
</dbReference>
<dbReference type="UniPathway" id="UPA00121">
    <property type="reaction ID" value="UER00345"/>
</dbReference>
<dbReference type="PANTHER" id="PTHR21022:SF19">
    <property type="entry name" value="PREPHENATE DEHYDRATASE-RELATED"/>
    <property type="match status" value="1"/>
</dbReference>
<dbReference type="PATRIC" id="fig|237368.3.peg.1625"/>
<sequence length="356" mass="40301">MNLDKLRGKIDALDSKIIDLFNKRANVVKEIGVIKNRKNAQIYAADREKQVFEKVSAKNKGPLSDKCLFAVYRELMAGSIMLERPVKVSYLGPEGTFSYFAAKEKFGSSIEYLPLNGIDSVFKEVESERADYGIVPVENSTEGGIRETMNMFNECDVKICAEIMMPVHHNLMAKCKKSEIKKIYSKPQALSQCKLWLANNFQKIDLLDIGSTAEAAKIASKEKYSAAIAHSEVARIYGLKILRRNIEDHANNVTRFFVLSKEFPPRTGNDKTAIMCHTKNEPGALLKILEPFKKHKINLADIEPLPTRKKAWDYCFFIDFVGHAHDEKVKRVLKEVGKKCIDMKIMGSFPVDSVTR</sequence>
<dbReference type="CDD" id="cd13630">
    <property type="entry name" value="PBP2_PDT_1"/>
    <property type="match status" value="1"/>
</dbReference>
<dbReference type="Pfam" id="PF00800">
    <property type="entry name" value="PDT"/>
    <property type="match status" value="1"/>
</dbReference>
<dbReference type="SUPFAM" id="SSF48600">
    <property type="entry name" value="Chorismate mutase II"/>
    <property type="match status" value="1"/>
</dbReference>
<dbReference type="SUPFAM" id="SSF53850">
    <property type="entry name" value="Periplasmic binding protein-like II"/>
    <property type="match status" value="1"/>
</dbReference>
<evidence type="ECO:0000256" key="15">
    <source>
        <dbReference type="ARBA" id="ARBA00023268"/>
    </source>
</evidence>
<evidence type="ECO:0000313" key="24">
    <source>
        <dbReference type="Proteomes" id="UP000030652"/>
    </source>
</evidence>
<dbReference type="PROSITE" id="PS51168">
    <property type="entry name" value="CHORISMATE_MUT_2"/>
    <property type="match status" value="1"/>
</dbReference>
<evidence type="ECO:0000259" key="20">
    <source>
        <dbReference type="PROSITE" id="PS51168"/>
    </source>
</evidence>
<dbReference type="PROSITE" id="PS51671">
    <property type="entry name" value="ACT"/>
    <property type="match status" value="1"/>
</dbReference>
<feature type="domain" description="Chorismate mutase" evidence="20">
    <location>
        <begin position="1"/>
        <end position="87"/>
    </location>
</feature>
<dbReference type="AlphaFoldDB" id="A0A0B0ENV0"/>
<proteinExistence type="predicted"/>
<dbReference type="InterPro" id="IPR002701">
    <property type="entry name" value="CM_II_prokaryot"/>
</dbReference>
<comment type="function">
    <text evidence="2">Catalyzes the Claisen rearrangement of chorismate to prephenate and the decarboxylation/dehydration of prephenate to phenylpyruvate.</text>
</comment>
<comment type="catalytic activity">
    <reaction evidence="1">
        <text>chorismate = prephenate</text>
        <dbReference type="Rhea" id="RHEA:13897"/>
        <dbReference type="ChEBI" id="CHEBI:29748"/>
        <dbReference type="ChEBI" id="CHEBI:29934"/>
        <dbReference type="EC" id="5.4.99.5"/>
    </reaction>
</comment>
<feature type="domain" description="ACT" evidence="22">
    <location>
        <begin position="273"/>
        <end position="356"/>
    </location>
</feature>
<dbReference type="Pfam" id="PF01842">
    <property type="entry name" value="ACT"/>
    <property type="match status" value="1"/>
</dbReference>
<comment type="pathway">
    <text evidence="4">Amino-acid biosynthesis; L-phenylalanine biosynthesis; phenylpyruvate from prephenate: step 1/1.</text>
</comment>
<dbReference type="UniPathway" id="UPA00120">
    <property type="reaction ID" value="UER00203"/>
</dbReference>
<dbReference type="GO" id="GO:0009094">
    <property type="term" value="P:L-phenylalanine biosynthetic process"/>
    <property type="evidence" value="ECO:0007669"/>
    <property type="project" value="UniProtKB-UniPathway"/>
</dbReference>
<accession>A0A0B0ENV0</accession>
<dbReference type="GO" id="GO:0004106">
    <property type="term" value="F:chorismate mutase activity"/>
    <property type="evidence" value="ECO:0007669"/>
    <property type="project" value="UniProtKB-EC"/>
</dbReference>
<dbReference type="CDD" id="cd04905">
    <property type="entry name" value="ACT_CM-PDT"/>
    <property type="match status" value="1"/>
</dbReference>
<dbReference type="eggNOG" id="COG0077">
    <property type="taxonomic scope" value="Bacteria"/>
</dbReference>
<keyword evidence="13" id="KW-0413">Isomerase</keyword>
<evidence type="ECO:0000256" key="5">
    <source>
        <dbReference type="ARBA" id="ARBA00004817"/>
    </source>
</evidence>
<evidence type="ECO:0000256" key="8">
    <source>
        <dbReference type="ARBA" id="ARBA00014401"/>
    </source>
</evidence>
<feature type="domain" description="Prephenate dehydratase" evidence="21">
    <location>
        <begin position="87"/>
        <end position="261"/>
    </location>
</feature>
<dbReference type="InterPro" id="IPR002912">
    <property type="entry name" value="ACT_dom"/>
</dbReference>
<dbReference type="EC" id="5.4.99.5" evidence="6"/>
<comment type="catalytic activity">
    <reaction evidence="18">
        <text>prephenate + H(+) = 3-phenylpyruvate + CO2 + H2O</text>
        <dbReference type="Rhea" id="RHEA:21648"/>
        <dbReference type="ChEBI" id="CHEBI:15377"/>
        <dbReference type="ChEBI" id="CHEBI:15378"/>
        <dbReference type="ChEBI" id="CHEBI:16526"/>
        <dbReference type="ChEBI" id="CHEBI:18005"/>
        <dbReference type="ChEBI" id="CHEBI:29934"/>
        <dbReference type="EC" id="4.2.1.51"/>
    </reaction>
</comment>
<reference evidence="23 24" key="1">
    <citation type="submission" date="2014-10" db="EMBL/GenBank/DDBJ databases">
        <title>Draft genome of anammox bacterium scalindua brodae, obtained using differential coverage binning of sequence data from two enrichment reactors.</title>
        <authorList>
            <person name="Speth D.R."/>
            <person name="Russ L."/>
            <person name="Kartal B."/>
            <person name="Op den Camp H.J."/>
            <person name="Dutilh B.E."/>
            <person name="Jetten M.S."/>
        </authorList>
    </citation>
    <scope>NUCLEOTIDE SEQUENCE [LARGE SCALE GENOMIC DNA]</scope>
    <source>
        <strain evidence="23">RU1</strain>
    </source>
</reference>
<dbReference type="Gene3D" id="3.40.190.10">
    <property type="entry name" value="Periplasmic binding protein-like II"/>
    <property type="match status" value="2"/>
</dbReference>
<evidence type="ECO:0000256" key="12">
    <source>
        <dbReference type="ARBA" id="ARBA00023222"/>
    </source>
</evidence>
<evidence type="ECO:0000256" key="18">
    <source>
        <dbReference type="ARBA" id="ARBA00047848"/>
    </source>
</evidence>
<dbReference type="Pfam" id="PF01817">
    <property type="entry name" value="CM_2"/>
    <property type="match status" value="1"/>
</dbReference>